<keyword evidence="1" id="KW-0472">Membrane</keyword>
<keyword evidence="3" id="KW-1185">Reference proteome</keyword>
<gene>
    <name evidence="2" type="ORF">SAMN05216326_13018</name>
</gene>
<dbReference type="Proteomes" id="UP000199345">
    <property type="component" value="Unassembled WGS sequence"/>
</dbReference>
<keyword evidence="1" id="KW-1133">Transmembrane helix</keyword>
<evidence type="ECO:0000313" key="2">
    <source>
        <dbReference type="EMBL" id="SET48439.1"/>
    </source>
</evidence>
<evidence type="ECO:0000256" key="1">
    <source>
        <dbReference type="SAM" id="Phobius"/>
    </source>
</evidence>
<keyword evidence="1" id="KW-0812">Transmembrane</keyword>
<evidence type="ECO:0000313" key="3">
    <source>
        <dbReference type="Proteomes" id="UP000199345"/>
    </source>
</evidence>
<proteinExistence type="predicted"/>
<accession>A0A1I0ESD8</accession>
<organism evidence="2 3">
    <name type="scientific">Nitrosomonas marina</name>
    <dbReference type="NCBI Taxonomy" id="917"/>
    <lineage>
        <taxon>Bacteria</taxon>
        <taxon>Pseudomonadati</taxon>
        <taxon>Pseudomonadota</taxon>
        <taxon>Betaproteobacteria</taxon>
        <taxon>Nitrosomonadales</taxon>
        <taxon>Nitrosomonadaceae</taxon>
        <taxon>Nitrosomonas</taxon>
    </lineage>
</organism>
<protein>
    <submittedName>
        <fullName evidence="2">Uncharacterized protein</fullName>
    </submittedName>
</protein>
<name>A0A1I0ESD8_9PROT</name>
<reference evidence="3" key="1">
    <citation type="submission" date="2016-10" db="EMBL/GenBank/DDBJ databases">
        <authorList>
            <person name="Varghese N."/>
            <person name="Submissions S."/>
        </authorList>
    </citation>
    <scope>NUCLEOTIDE SEQUENCE [LARGE SCALE GENOMIC DNA]</scope>
    <source>
        <strain evidence="3">Nm71</strain>
    </source>
</reference>
<sequence>MAINYKPPAKCLFSFGSRKSMYIKNSLCRNFCINGSMIIALCTIFFVSSHAFSNIIDDIKADMLLNEAELLDAPANAGWAKRANITMGGAPRGDATPSWWQPNDKYYKSSAYWHAITPWFIIYPGTMHNASNVRVKISEIKLYILKRSSNTWELVNTDDTDPTWQFHQSYISSKTASQKVNKRIEPDGKISFKLNKGLNPIHGGIHKYEIYGPDVKAVYAQLTTELVLDDPDKPDDRVEAQLLVSIGADYYPDMNLRVRDFTAPHYWIPAVAASRFGLVKRDPRVHHVATISPPGPIKNNGSVLSDSFKIIPVTEFEANPPLIESELDLDTL</sequence>
<dbReference type="EMBL" id="FOIA01000030">
    <property type="protein sequence ID" value="SET48439.1"/>
    <property type="molecule type" value="Genomic_DNA"/>
</dbReference>
<feature type="transmembrane region" description="Helical" evidence="1">
    <location>
        <begin position="27"/>
        <end position="47"/>
    </location>
</feature>
<dbReference type="AlphaFoldDB" id="A0A1I0ESD8"/>